<dbReference type="STRING" id="1391653.AKJ08_3487"/>
<dbReference type="RefSeq" id="WP_050727172.1">
    <property type="nucleotide sequence ID" value="NZ_CP012332.1"/>
</dbReference>
<organism evidence="3 4">
    <name type="scientific">Vulgatibacter incomptus</name>
    <dbReference type="NCBI Taxonomy" id="1391653"/>
    <lineage>
        <taxon>Bacteria</taxon>
        <taxon>Pseudomonadati</taxon>
        <taxon>Myxococcota</taxon>
        <taxon>Myxococcia</taxon>
        <taxon>Myxococcales</taxon>
        <taxon>Cystobacterineae</taxon>
        <taxon>Vulgatibacteraceae</taxon>
        <taxon>Vulgatibacter</taxon>
    </lineage>
</organism>
<evidence type="ECO:0000259" key="1">
    <source>
        <dbReference type="Pfam" id="PF00534"/>
    </source>
</evidence>
<gene>
    <name evidence="3" type="ORF">AKJ08_3487</name>
</gene>
<dbReference type="Pfam" id="PF13579">
    <property type="entry name" value="Glyco_trans_4_4"/>
    <property type="match status" value="1"/>
</dbReference>
<name>A0A0K1PHV0_9BACT</name>
<protein>
    <submittedName>
        <fullName evidence="3">Putative glycosyl transferase</fullName>
    </submittedName>
</protein>
<dbReference type="SUPFAM" id="SSF53756">
    <property type="entry name" value="UDP-Glycosyltransferase/glycogen phosphorylase"/>
    <property type="match status" value="1"/>
</dbReference>
<feature type="domain" description="Glycosyl transferase family 1" evidence="1">
    <location>
        <begin position="225"/>
        <end position="383"/>
    </location>
</feature>
<dbReference type="EMBL" id="CP012332">
    <property type="protein sequence ID" value="AKU93100.1"/>
    <property type="molecule type" value="Genomic_DNA"/>
</dbReference>
<dbReference type="CDD" id="cd03794">
    <property type="entry name" value="GT4_WbuB-like"/>
    <property type="match status" value="1"/>
</dbReference>
<evidence type="ECO:0000313" key="3">
    <source>
        <dbReference type="EMBL" id="AKU93100.1"/>
    </source>
</evidence>
<reference evidence="3 4" key="1">
    <citation type="submission" date="2015-08" db="EMBL/GenBank/DDBJ databases">
        <authorList>
            <person name="Babu N.S."/>
            <person name="Beckwith C.J."/>
            <person name="Beseler K.G."/>
            <person name="Brison A."/>
            <person name="Carone J.V."/>
            <person name="Caskin T.P."/>
            <person name="Diamond M."/>
            <person name="Durham M.E."/>
            <person name="Foxe J.M."/>
            <person name="Go M."/>
            <person name="Henderson B.A."/>
            <person name="Jones I.B."/>
            <person name="McGettigan J.A."/>
            <person name="Micheletti S.J."/>
            <person name="Nasrallah M.E."/>
            <person name="Ortiz D."/>
            <person name="Piller C.R."/>
            <person name="Privatt S.R."/>
            <person name="Schneider S.L."/>
            <person name="Sharp S."/>
            <person name="Smith T.C."/>
            <person name="Stanton J.D."/>
            <person name="Ullery H.E."/>
            <person name="Wilson R.J."/>
            <person name="Serrano M.G."/>
            <person name="Buck G."/>
            <person name="Lee V."/>
            <person name="Wang Y."/>
            <person name="Carvalho R."/>
            <person name="Voegtly L."/>
            <person name="Shi R."/>
            <person name="Duckworth R."/>
            <person name="Johnson A."/>
            <person name="Loviza R."/>
            <person name="Walstead R."/>
            <person name="Shah Z."/>
            <person name="Kiflezghi M."/>
            <person name="Wade K."/>
            <person name="Ball S.L."/>
            <person name="Bradley K.W."/>
            <person name="Asai D.J."/>
            <person name="Bowman C.A."/>
            <person name="Russell D.A."/>
            <person name="Pope W.H."/>
            <person name="Jacobs-Sera D."/>
            <person name="Hendrix R.W."/>
            <person name="Hatfull G.F."/>
        </authorList>
    </citation>
    <scope>NUCLEOTIDE SEQUENCE [LARGE SCALE GENOMIC DNA]</scope>
    <source>
        <strain evidence="3 4">DSM 27710</strain>
    </source>
</reference>
<dbReference type="PATRIC" id="fig|1391653.3.peg.3638"/>
<keyword evidence="4" id="KW-1185">Reference proteome</keyword>
<keyword evidence="3" id="KW-0808">Transferase</keyword>
<dbReference type="InterPro" id="IPR028098">
    <property type="entry name" value="Glyco_trans_4-like_N"/>
</dbReference>
<dbReference type="Gene3D" id="3.40.50.2000">
    <property type="entry name" value="Glycogen Phosphorylase B"/>
    <property type="match status" value="2"/>
</dbReference>
<dbReference type="Proteomes" id="UP000055590">
    <property type="component" value="Chromosome"/>
</dbReference>
<dbReference type="OrthoDB" id="9787293at2"/>
<dbReference type="InterPro" id="IPR001296">
    <property type="entry name" value="Glyco_trans_1"/>
</dbReference>
<proteinExistence type="predicted"/>
<feature type="domain" description="Glycosyltransferase subfamily 4-like N-terminal" evidence="2">
    <location>
        <begin position="17"/>
        <end position="202"/>
    </location>
</feature>
<dbReference type="KEGG" id="vin:AKJ08_3487"/>
<evidence type="ECO:0000259" key="2">
    <source>
        <dbReference type="Pfam" id="PF13579"/>
    </source>
</evidence>
<dbReference type="Pfam" id="PF00534">
    <property type="entry name" value="Glycos_transf_1"/>
    <property type="match status" value="1"/>
</dbReference>
<dbReference type="PANTHER" id="PTHR45947">
    <property type="entry name" value="SULFOQUINOVOSYL TRANSFERASE SQD2"/>
    <property type="match status" value="1"/>
</dbReference>
<accession>A0A0K1PHV0</accession>
<sequence>MKILFVSQYYPPESNAPANRVSEMAKEWVRIGHEVTVLTTFPNHPEGKIYPGHKNGRPQVEERDGVRVVRVPVYIAANKGILRRSLAYLSFSISAAIFGTYRIERPDVVIATSPQLLVGVAGAWLSARFRRPFVLEIRDLWPDSIVAVGALREGHPALRMLRRIEHWLYRRADAVAVVTETFKEILQQRGVTPERIAFLPNGVDDELFHPRELPNDPTGENDPHPGKFVVTFAGTIGMAHGLKTVLEAAELLKDDPVVQFLVVGDGAERAQLEAKVAEMRLTNVQFKGRVPRSAVAGILRRTDASLVMLRPSPVFETVLPSKMFEAMGTATPILLGVDGEARRLLERADAGIHFPPGDARALVVAIQRLRNDRDETARLGKNGLAYTLANYERRRIAAGYEGLLREIASPTEQHTPTNVVVGGG</sequence>
<dbReference type="GO" id="GO:0016758">
    <property type="term" value="F:hexosyltransferase activity"/>
    <property type="evidence" value="ECO:0007669"/>
    <property type="project" value="TreeGrafter"/>
</dbReference>
<evidence type="ECO:0000313" key="4">
    <source>
        <dbReference type="Proteomes" id="UP000055590"/>
    </source>
</evidence>
<dbReference type="AlphaFoldDB" id="A0A0K1PHV0"/>
<dbReference type="InterPro" id="IPR050194">
    <property type="entry name" value="Glycosyltransferase_grp1"/>
</dbReference>
<dbReference type="PANTHER" id="PTHR45947:SF3">
    <property type="entry name" value="SULFOQUINOVOSYL TRANSFERASE SQD2"/>
    <property type="match status" value="1"/>
</dbReference>